<evidence type="ECO:0000259" key="6">
    <source>
        <dbReference type="PROSITE" id="PS50109"/>
    </source>
</evidence>
<evidence type="ECO:0000256" key="5">
    <source>
        <dbReference type="ARBA" id="ARBA00023012"/>
    </source>
</evidence>
<dbReference type="Pfam" id="PF07730">
    <property type="entry name" value="HisKA_3"/>
    <property type="match status" value="1"/>
</dbReference>
<evidence type="ECO:0000256" key="4">
    <source>
        <dbReference type="ARBA" id="ARBA00022777"/>
    </source>
</evidence>
<dbReference type="GO" id="GO:0000155">
    <property type="term" value="F:phosphorelay sensor kinase activity"/>
    <property type="evidence" value="ECO:0007669"/>
    <property type="project" value="InterPro"/>
</dbReference>
<dbReference type="GO" id="GO:0046983">
    <property type="term" value="F:protein dimerization activity"/>
    <property type="evidence" value="ECO:0007669"/>
    <property type="project" value="InterPro"/>
</dbReference>
<proteinExistence type="predicted"/>
<dbReference type="SUPFAM" id="SSF55874">
    <property type="entry name" value="ATPase domain of HSP90 chaperone/DNA topoisomerase II/histidine kinase"/>
    <property type="match status" value="1"/>
</dbReference>
<dbReference type="EMBL" id="JAQIFT010000008">
    <property type="protein sequence ID" value="MDA3730135.1"/>
    <property type="molecule type" value="Genomic_DNA"/>
</dbReference>
<keyword evidence="4 7" id="KW-0418">Kinase</keyword>
<keyword evidence="5" id="KW-0902">Two-component regulatory system</keyword>
<dbReference type="EC" id="2.7.13.3" evidence="2"/>
<protein>
    <recommendedName>
        <fullName evidence="2">histidine kinase</fullName>
        <ecNumber evidence="2">2.7.13.3</ecNumber>
    </recommendedName>
</protein>
<organism evidence="7 8">
    <name type="scientific">Holtiella tumoricola</name>
    <dbReference type="NCBI Taxonomy" id="3018743"/>
    <lineage>
        <taxon>Bacteria</taxon>
        <taxon>Bacillati</taxon>
        <taxon>Bacillota</taxon>
        <taxon>Clostridia</taxon>
        <taxon>Lachnospirales</taxon>
        <taxon>Cellulosilyticaceae</taxon>
        <taxon>Holtiella</taxon>
    </lineage>
</organism>
<sequence>MSDILKKATLTLEDNKTAAFEIISTCYSNYNQKLQELIEIEKELPLIITQLKELSVLDKEFRQKLSICSYDFSQQGHEHLKRLFEEASIIHTQLLQLEKHEQNLIKRRNILEVELQKNISEIHLAESMVQQLAISLTYLQNGMNQLDISTAQEETASIQHYLSLFKFVENEKLSIARDLHDGPTQEIVSVQMRLDFCKNMLLQDLDKGFLLIDQLKDNLSHAISEIREILFRITPAPLESLGLKNSIDNILYNSFNNTCTKVQFIYNVSSSNIDIEFQGSIYRIVQELISNIKKHAYAPQVTLTLCQQEQLIHIEVIDNGVGFDIDEYQKNFSSSSKSYGFTNLYTRIKELNGSIKIKSSQELGTHFNIKIPIITI</sequence>
<comment type="catalytic activity">
    <reaction evidence="1">
        <text>ATP + protein L-histidine = ADP + protein N-phospho-L-histidine.</text>
        <dbReference type="EC" id="2.7.13.3"/>
    </reaction>
</comment>
<dbReference type="Pfam" id="PF05384">
    <property type="entry name" value="DegS"/>
    <property type="match status" value="1"/>
</dbReference>
<dbReference type="InterPro" id="IPR005467">
    <property type="entry name" value="His_kinase_dom"/>
</dbReference>
<dbReference type="InterPro" id="IPR036890">
    <property type="entry name" value="HATPase_C_sf"/>
</dbReference>
<dbReference type="Proteomes" id="UP001169242">
    <property type="component" value="Unassembled WGS sequence"/>
</dbReference>
<evidence type="ECO:0000313" key="8">
    <source>
        <dbReference type="Proteomes" id="UP001169242"/>
    </source>
</evidence>
<dbReference type="InterPro" id="IPR008595">
    <property type="entry name" value="DegS"/>
</dbReference>
<keyword evidence="8" id="KW-1185">Reference proteome</keyword>
<reference evidence="7" key="1">
    <citation type="journal article" date="2023" name="Int. J. Syst. Evol. Microbiol.">
        <title>&lt;i&gt;Holtiella tumoricola&lt;/i&gt; gen. nov. sp. nov., isolated from a human clinical sample.</title>
        <authorList>
            <person name="Allen-Vercoe E."/>
            <person name="Daigneault M.C."/>
            <person name="Vancuren S.J."/>
            <person name="Cochrane K."/>
            <person name="O'Neal L.L."/>
            <person name="Sankaranarayanan K."/>
            <person name="Lawson P.A."/>
        </authorList>
    </citation>
    <scope>NUCLEOTIDE SEQUENCE</scope>
    <source>
        <strain evidence="7">CC70A</strain>
    </source>
</reference>
<dbReference type="Gene3D" id="3.30.565.10">
    <property type="entry name" value="Histidine kinase-like ATPase, C-terminal domain"/>
    <property type="match status" value="1"/>
</dbReference>
<accession>A0AA42DJR3</accession>
<comment type="caution">
    <text evidence="7">The sequence shown here is derived from an EMBL/GenBank/DDBJ whole genome shotgun (WGS) entry which is preliminary data.</text>
</comment>
<dbReference type="Gene3D" id="1.20.5.1930">
    <property type="match status" value="1"/>
</dbReference>
<evidence type="ECO:0000256" key="2">
    <source>
        <dbReference type="ARBA" id="ARBA00012438"/>
    </source>
</evidence>
<dbReference type="InterPro" id="IPR003594">
    <property type="entry name" value="HATPase_dom"/>
</dbReference>
<dbReference type="RefSeq" id="WP_198524953.1">
    <property type="nucleotide sequence ID" value="NZ_JAQIFT010000008.1"/>
</dbReference>
<dbReference type="SMART" id="SM00387">
    <property type="entry name" value="HATPase_c"/>
    <property type="match status" value="1"/>
</dbReference>
<dbReference type="AlphaFoldDB" id="A0AA42DJR3"/>
<gene>
    <name evidence="7" type="ORF">PBV87_01220</name>
</gene>
<evidence type="ECO:0000256" key="3">
    <source>
        <dbReference type="ARBA" id="ARBA00022679"/>
    </source>
</evidence>
<dbReference type="PANTHER" id="PTHR24421">
    <property type="entry name" value="NITRATE/NITRITE SENSOR PROTEIN NARX-RELATED"/>
    <property type="match status" value="1"/>
</dbReference>
<evidence type="ECO:0000313" key="7">
    <source>
        <dbReference type="EMBL" id="MDA3730135.1"/>
    </source>
</evidence>
<dbReference type="InterPro" id="IPR050482">
    <property type="entry name" value="Sensor_HK_TwoCompSys"/>
</dbReference>
<dbReference type="InterPro" id="IPR011712">
    <property type="entry name" value="Sig_transdc_His_kin_sub3_dim/P"/>
</dbReference>
<evidence type="ECO:0000256" key="1">
    <source>
        <dbReference type="ARBA" id="ARBA00000085"/>
    </source>
</evidence>
<dbReference type="CDD" id="cd16917">
    <property type="entry name" value="HATPase_UhpB-NarQ-NarX-like"/>
    <property type="match status" value="1"/>
</dbReference>
<feature type="domain" description="Histidine kinase" evidence="6">
    <location>
        <begin position="281"/>
        <end position="375"/>
    </location>
</feature>
<name>A0AA42DJR3_9FIRM</name>
<dbReference type="GO" id="GO:0016020">
    <property type="term" value="C:membrane"/>
    <property type="evidence" value="ECO:0007669"/>
    <property type="project" value="InterPro"/>
</dbReference>
<dbReference type="PROSITE" id="PS50109">
    <property type="entry name" value="HIS_KIN"/>
    <property type="match status" value="1"/>
</dbReference>
<dbReference type="Pfam" id="PF02518">
    <property type="entry name" value="HATPase_c"/>
    <property type="match status" value="1"/>
</dbReference>
<keyword evidence="3" id="KW-0808">Transferase</keyword>